<evidence type="ECO:0000313" key="3">
    <source>
        <dbReference type="Proteomes" id="UP000031258"/>
    </source>
</evidence>
<accession>A0A0C1QXQ5</accession>
<dbReference type="GO" id="GO:0003677">
    <property type="term" value="F:DNA binding"/>
    <property type="evidence" value="ECO:0007669"/>
    <property type="project" value="UniProtKB-KW"/>
</dbReference>
<dbReference type="Pfam" id="PF02082">
    <property type="entry name" value="Rrf2"/>
    <property type="match status" value="1"/>
</dbReference>
<dbReference type="RefSeq" id="WP_053332666.1">
    <property type="nucleotide sequence ID" value="NZ_JSWE01000141.1"/>
</dbReference>
<dbReference type="SUPFAM" id="SSF46785">
    <property type="entry name" value="Winged helix' DNA-binding domain"/>
    <property type="match status" value="1"/>
</dbReference>
<evidence type="ECO:0000313" key="2">
    <source>
        <dbReference type="EMBL" id="KIE04830.1"/>
    </source>
</evidence>
<dbReference type="GO" id="GO:0003700">
    <property type="term" value="F:DNA-binding transcription factor activity"/>
    <property type="evidence" value="ECO:0007669"/>
    <property type="project" value="TreeGrafter"/>
</dbReference>
<dbReference type="Proteomes" id="UP000031258">
    <property type="component" value="Unassembled WGS sequence"/>
</dbReference>
<dbReference type="AlphaFoldDB" id="A0A0C1QXQ5"/>
<dbReference type="STRING" id="86105.NF27_FP00210"/>
<dbReference type="GO" id="GO:0005829">
    <property type="term" value="C:cytosol"/>
    <property type="evidence" value="ECO:0007669"/>
    <property type="project" value="TreeGrafter"/>
</dbReference>
<reference evidence="2 3" key="1">
    <citation type="submission" date="2014-11" db="EMBL/GenBank/DDBJ databases">
        <title>A Rickettsiales Symbiont of Amoebae With Ancient Features.</title>
        <authorList>
            <person name="Schulz F."/>
            <person name="Martijn J."/>
            <person name="Wascher F."/>
            <person name="Kostanjsek R."/>
            <person name="Ettema T.J."/>
            <person name="Horn M."/>
        </authorList>
    </citation>
    <scope>NUCLEOTIDE SEQUENCE [LARGE SCALE GENOMIC DNA]</scope>
    <source>
        <strain evidence="2 3">UWC36</strain>
    </source>
</reference>
<sequence>MFLTTKGRYAVMAMVDLAINDGGFPQKLSLISERQGIDIAYLEQIFAKLKSEGLVKAFKGPGGGYKLAAVPAEVKIFDIMAAVEEQIRMTRCNNKSLNGCARNSKRCETHELWAELEAQISNFLSSVSLADVCNGRITKKSA</sequence>
<proteinExistence type="predicted"/>
<dbReference type="EMBL" id="JSWE01000141">
    <property type="protein sequence ID" value="KIE04830.1"/>
    <property type="molecule type" value="Genomic_DNA"/>
</dbReference>
<dbReference type="InterPro" id="IPR036388">
    <property type="entry name" value="WH-like_DNA-bd_sf"/>
</dbReference>
<comment type="caution">
    <text evidence="2">The sequence shown here is derived from an EMBL/GenBank/DDBJ whole genome shotgun (WGS) entry which is preliminary data.</text>
</comment>
<organism evidence="2 3">
    <name type="scientific">Candidatus Jidaibacter acanthamoebae</name>
    <dbReference type="NCBI Taxonomy" id="86105"/>
    <lineage>
        <taxon>Bacteria</taxon>
        <taxon>Pseudomonadati</taxon>
        <taxon>Pseudomonadota</taxon>
        <taxon>Alphaproteobacteria</taxon>
        <taxon>Rickettsiales</taxon>
        <taxon>Candidatus Midichloriaceae</taxon>
        <taxon>Candidatus Jidaibacter</taxon>
    </lineage>
</organism>
<protein>
    <submittedName>
        <fullName evidence="2">Putative HTH-type transcriptional regulator</fullName>
    </submittedName>
</protein>
<dbReference type="NCBIfam" id="TIGR00738">
    <property type="entry name" value="rrf2_super"/>
    <property type="match status" value="1"/>
</dbReference>
<gene>
    <name evidence="2" type="ORF">NF27_FP00210</name>
</gene>
<dbReference type="PROSITE" id="PS51197">
    <property type="entry name" value="HTH_RRF2_2"/>
    <property type="match status" value="1"/>
</dbReference>
<dbReference type="OrthoDB" id="9795923at2"/>
<evidence type="ECO:0000256" key="1">
    <source>
        <dbReference type="ARBA" id="ARBA00023125"/>
    </source>
</evidence>
<dbReference type="PANTHER" id="PTHR33221:SF5">
    <property type="entry name" value="HTH-TYPE TRANSCRIPTIONAL REGULATOR ISCR"/>
    <property type="match status" value="1"/>
</dbReference>
<dbReference type="InterPro" id="IPR036390">
    <property type="entry name" value="WH_DNA-bd_sf"/>
</dbReference>
<dbReference type="InterPro" id="IPR000944">
    <property type="entry name" value="Tscrpt_reg_Rrf2"/>
</dbReference>
<dbReference type="InterPro" id="IPR030489">
    <property type="entry name" value="TR_Rrf2-type_CS"/>
</dbReference>
<keyword evidence="1" id="KW-0238">DNA-binding</keyword>
<dbReference type="PROSITE" id="PS01332">
    <property type="entry name" value="HTH_RRF2_1"/>
    <property type="match status" value="1"/>
</dbReference>
<name>A0A0C1QXQ5_9RICK</name>
<dbReference type="Gene3D" id="1.10.10.10">
    <property type="entry name" value="Winged helix-like DNA-binding domain superfamily/Winged helix DNA-binding domain"/>
    <property type="match status" value="1"/>
</dbReference>
<keyword evidence="3" id="KW-1185">Reference proteome</keyword>
<dbReference type="PANTHER" id="PTHR33221">
    <property type="entry name" value="WINGED HELIX-TURN-HELIX TRANSCRIPTIONAL REGULATOR, RRF2 FAMILY"/>
    <property type="match status" value="1"/>
</dbReference>